<dbReference type="Gene3D" id="3.30.2380.10">
    <property type="entry name" value="CGI121/TPRKB"/>
    <property type="match status" value="1"/>
</dbReference>
<organism evidence="2 3">
    <name type="scientific">Methanothrix soehngenii (strain ATCC 5969 / DSM 3671 / JCM 10134 / NBRC 103675 / OCM 69 / GP-6)</name>
    <name type="common">Methanosaeta concilii</name>
    <dbReference type="NCBI Taxonomy" id="990316"/>
    <lineage>
        <taxon>Archaea</taxon>
        <taxon>Methanobacteriati</taxon>
        <taxon>Methanobacteriota</taxon>
        <taxon>Stenosarchaea group</taxon>
        <taxon>Methanomicrobia</taxon>
        <taxon>Methanotrichales</taxon>
        <taxon>Methanotrichaceae</taxon>
        <taxon>Methanothrix</taxon>
    </lineage>
</organism>
<evidence type="ECO:0000313" key="3">
    <source>
        <dbReference type="Proteomes" id="UP000007807"/>
    </source>
</evidence>
<dbReference type="NCBIfam" id="NF011465">
    <property type="entry name" value="PRK14886.1-1"/>
    <property type="match status" value="1"/>
</dbReference>
<evidence type="ECO:0000313" key="2">
    <source>
        <dbReference type="EMBL" id="AEB68491.1"/>
    </source>
</evidence>
<dbReference type="STRING" id="990316.MCON_1912"/>
<protein>
    <recommendedName>
        <fullName evidence="4">Kinase binding protein CGI-121</fullName>
    </recommendedName>
</protein>
<dbReference type="EMBL" id="CP002565">
    <property type="protein sequence ID" value="AEB68491.1"/>
    <property type="molecule type" value="Genomic_DNA"/>
</dbReference>
<dbReference type="AlphaFoldDB" id="F4BW61"/>
<dbReference type="InParanoid" id="F4BW61"/>
<dbReference type="InterPro" id="IPR013926">
    <property type="entry name" value="CGI121/TPRKB"/>
</dbReference>
<dbReference type="Pfam" id="PF08617">
    <property type="entry name" value="CGI-121"/>
    <property type="match status" value="1"/>
</dbReference>
<dbReference type="Proteomes" id="UP000007807">
    <property type="component" value="Chromosome"/>
</dbReference>
<evidence type="ECO:0000256" key="1">
    <source>
        <dbReference type="ARBA" id="ARBA00005546"/>
    </source>
</evidence>
<sequence>MMNEIRLLFGRPAIPDRKDLISAIKDLQHRYGCIVQALDADKVVSNRHILFATEKALSAFSQRRNIAKDVGMEIMRYASGERQIERALNMGVSDKTERIALVLASLEGQCNWPDEIELSRLLKPDGLGCSCRYNAVKEVFNISSAELDSVGEDRIEDLVIERVALADTYR</sequence>
<name>F4BW61_METSG</name>
<accession>F4BW61</accession>
<dbReference type="PIRSF" id="PIRSF022062">
    <property type="entry name" value="UCP022062"/>
    <property type="match status" value="1"/>
</dbReference>
<gene>
    <name evidence="2" type="ordered locus">MCON_1912</name>
</gene>
<reference evidence="2 3" key="1">
    <citation type="journal article" date="2011" name="J. Bacteriol.">
        <title>Complete genome sequence of Methanosaeta concilii, a specialist in aceticlastic methanogenesis.</title>
        <authorList>
            <person name="Barber R.D."/>
            <person name="Zhang L."/>
            <person name="Harnack M."/>
            <person name="Olson M.V."/>
            <person name="Kaul R."/>
            <person name="Ingram-Smith C."/>
            <person name="Smith K.S."/>
        </authorList>
    </citation>
    <scope>NUCLEOTIDE SEQUENCE [LARGE SCALE GENOMIC DNA]</scope>
    <source>
        <strain evidence="3">ATCC 5969 / DSM 3671 / JCM 10134 / NBRC 103675 / OCM 69 / GP-6</strain>
    </source>
</reference>
<dbReference type="InterPro" id="IPR016799">
    <property type="entry name" value="UCP022062"/>
</dbReference>
<evidence type="ECO:0008006" key="4">
    <source>
        <dbReference type="Google" id="ProtNLM"/>
    </source>
</evidence>
<dbReference type="SUPFAM" id="SSF143870">
    <property type="entry name" value="PF0523-like"/>
    <property type="match status" value="1"/>
</dbReference>
<comment type="similarity">
    <text evidence="1">Belongs to the CGI121/TPRKB family.</text>
</comment>
<keyword evidence="3" id="KW-1185">Reference proteome</keyword>
<dbReference type="HOGENOM" id="CLU_103619_0_0_2"/>
<proteinExistence type="inferred from homology"/>
<dbReference type="InterPro" id="IPR036504">
    <property type="entry name" value="CGI121/TPRKB_sf"/>
</dbReference>
<dbReference type="KEGG" id="mcj:MCON_1912"/>